<evidence type="ECO:0000256" key="2">
    <source>
        <dbReference type="PIRSR" id="PIRSR006386-1"/>
    </source>
</evidence>
<dbReference type="PIRSF" id="PIRSF006386">
    <property type="entry name" value="HCCAis_GSTk"/>
    <property type="match status" value="1"/>
</dbReference>
<evidence type="ECO:0000313" key="5">
    <source>
        <dbReference type="Proteomes" id="UP000244081"/>
    </source>
</evidence>
<feature type="domain" description="DSBA-like thioredoxin" evidence="3">
    <location>
        <begin position="4"/>
        <end position="197"/>
    </location>
</feature>
<dbReference type="Pfam" id="PF01323">
    <property type="entry name" value="DSBA"/>
    <property type="match status" value="1"/>
</dbReference>
<dbReference type="GO" id="GO:0004602">
    <property type="term" value="F:glutathione peroxidase activity"/>
    <property type="evidence" value="ECO:0007669"/>
    <property type="project" value="TreeGrafter"/>
</dbReference>
<sequence length="206" mass="23112">MTVTIDYYFTLISPFAYLGHDVLLEIAEKRGAGIRYYPVNLGAVFSKTGGLPLPQRHPARQAYRWLELQRWREVRERPLNLRPAHFPTDPTLADCTAIVLAQSGGRVADFAHRAFRACWELDRDIADEHVISGILDDLGEYKGNILASARSEEVRSIYADHARQASEAGAFGSPVYVLNGEVFWGQDRLDLLDQALASGRAPYRPL</sequence>
<dbReference type="GO" id="GO:0018845">
    <property type="term" value="F:2-hydroxychromene-2-carboxylate isomerase activity"/>
    <property type="evidence" value="ECO:0007669"/>
    <property type="project" value="UniProtKB-UniRule"/>
</dbReference>
<dbReference type="AlphaFoldDB" id="A0A2T5VEB7"/>
<dbReference type="InterPro" id="IPR036249">
    <property type="entry name" value="Thioredoxin-like_sf"/>
</dbReference>
<dbReference type="PANTHER" id="PTHR42943">
    <property type="entry name" value="GLUTATHIONE S-TRANSFERASE KAPPA"/>
    <property type="match status" value="1"/>
</dbReference>
<accession>A0A2T5VEB7</accession>
<gene>
    <name evidence="4" type="ORF">C8N35_101137</name>
</gene>
<dbReference type="GO" id="GO:0006749">
    <property type="term" value="P:glutathione metabolic process"/>
    <property type="evidence" value="ECO:0007669"/>
    <property type="project" value="TreeGrafter"/>
</dbReference>
<protein>
    <recommendedName>
        <fullName evidence="1">2-hydroxychromene-2-carboxylate isomerase</fullName>
        <ecNumber evidence="1">5.99.1.4</ecNumber>
    </recommendedName>
</protein>
<dbReference type="InterPro" id="IPR014440">
    <property type="entry name" value="HCCAis_GSTk"/>
</dbReference>
<keyword evidence="1 4" id="KW-0413">Isomerase</keyword>
<proteinExistence type="inferred from homology"/>
<dbReference type="InterPro" id="IPR001853">
    <property type="entry name" value="DSBA-like_thioredoxin_dom"/>
</dbReference>
<feature type="active site" description="Nucleophile" evidence="2">
    <location>
        <position position="13"/>
    </location>
</feature>
<dbReference type="InterPro" id="IPR044087">
    <property type="entry name" value="NahD-like"/>
</dbReference>
<evidence type="ECO:0000259" key="3">
    <source>
        <dbReference type="Pfam" id="PF01323"/>
    </source>
</evidence>
<dbReference type="EC" id="5.99.1.4" evidence="1"/>
<evidence type="ECO:0000313" key="4">
    <source>
        <dbReference type="EMBL" id="PTW62102.1"/>
    </source>
</evidence>
<dbReference type="Proteomes" id="UP000244081">
    <property type="component" value="Unassembled WGS sequence"/>
</dbReference>
<keyword evidence="5" id="KW-1185">Reference proteome</keyword>
<comment type="caution">
    <text evidence="4">The sequence shown here is derived from an EMBL/GenBank/DDBJ whole genome shotgun (WGS) entry which is preliminary data.</text>
</comment>
<dbReference type="GO" id="GO:0004364">
    <property type="term" value="F:glutathione transferase activity"/>
    <property type="evidence" value="ECO:0007669"/>
    <property type="project" value="TreeGrafter"/>
</dbReference>
<dbReference type="InterPro" id="IPR051924">
    <property type="entry name" value="GST_Kappa/NadH"/>
</dbReference>
<reference evidence="4 5" key="1">
    <citation type="submission" date="2018-04" db="EMBL/GenBank/DDBJ databases">
        <title>Genomic Encyclopedia of Archaeal and Bacterial Type Strains, Phase II (KMG-II): from individual species to whole genera.</title>
        <authorList>
            <person name="Goeker M."/>
        </authorList>
    </citation>
    <scope>NUCLEOTIDE SEQUENCE [LARGE SCALE GENOMIC DNA]</scope>
    <source>
        <strain evidence="4 5">DSM 23382</strain>
    </source>
</reference>
<dbReference type="CDD" id="cd03022">
    <property type="entry name" value="DsbA_HCCA_Iso"/>
    <property type="match status" value="1"/>
</dbReference>
<comment type="catalytic activity">
    <reaction evidence="1">
        <text>2-hydroxychromene-2-carboxylate = (3E)-4-(2-hydroxyphenyl)-2-oxobut-3-enoate</text>
        <dbReference type="Rhea" id="RHEA:27401"/>
        <dbReference type="ChEBI" id="CHEBI:59350"/>
        <dbReference type="ChEBI" id="CHEBI:59353"/>
        <dbReference type="EC" id="5.99.1.4"/>
    </reaction>
</comment>
<comment type="similarity">
    <text evidence="1">Belongs to the GST superfamily. NadH family.</text>
</comment>
<dbReference type="RefSeq" id="WP_107987717.1">
    <property type="nucleotide sequence ID" value="NZ_QAYG01000001.1"/>
</dbReference>
<dbReference type="PANTHER" id="PTHR42943:SF13">
    <property type="entry name" value="GLUTATHIONE S-TRANSFERASE KAPPA-RELATED"/>
    <property type="match status" value="1"/>
</dbReference>
<evidence type="ECO:0000256" key="1">
    <source>
        <dbReference type="PIRNR" id="PIRNR006386"/>
    </source>
</evidence>
<organism evidence="4 5">
    <name type="scientific">Breoghania corrubedonensis</name>
    <dbReference type="NCBI Taxonomy" id="665038"/>
    <lineage>
        <taxon>Bacteria</taxon>
        <taxon>Pseudomonadati</taxon>
        <taxon>Pseudomonadota</taxon>
        <taxon>Alphaproteobacteria</taxon>
        <taxon>Hyphomicrobiales</taxon>
        <taxon>Stappiaceae</taxon>
        <taxon>Breoghania</taxon>
    </lineage>
</organism>
<dbReference type="SUPFAM" id="SSF52833">
    <property type="entry name" value="Thioredoxin-like"/>
    <property type="match status" value="1"/>
</dbReference>
<name>A0A2T5VEB7_9HYPH</name>
<dbReference type="GO" id="GO:1901170">
    <property type="term" value="P:naphthalene catabolic process"/>
    <property type="evidence" value="ECO:0007669"/>
    <property type="project" value="InterPro"/>
</dbReference>
<dbReference type="Gene3D" id="3.40.30.10">
    <property type="entry name" value="Glutaredoxin"/>
    <property type="match status" value="1"/>
</dbReference>
<dbReference type="OrthoDB" id="5244108at2"/>
<dbReference type="EMBL" id="QAYG01000001">
    <property type="protein sequence ID" value="PTW62102.1"/>
    <property type="molecule type" value="Genomic_DNA"/>
</dbReference>